<evidence type="ECO:0000313" key="10">
    <source>
        <dbReference type="Proteomes" id="UP001138708"/>
    </source>
</evidence>
<evidence type="ECO:0000313" key="7">
    <source>
        <dbReference type="EMBL" id="MBR0662006.1"/>
    </source>
</evidence>
<feature type="transmembrane region" description="Helical" evidence="5">
    <location>
        <begin position="311"/>
        <end position="332"/>
    </location>
</feature>
<evidence type="ECO:0000256" key="4">
    <source>
        <dbReference type="ARBA" id="ARBA00023136"/>
    </source>
</evidence>
<dbReference type="PANTHER" id="PTHR37958">
    <property type="entry name" value="SODIUM-POTASSIUM/PROTON ANTIPORTER CHAA"/>
    <property type="match status" value="1"/>
</dbReference>
<feature type="domain" description="Sodium/calcium exchanger membrane region" evidence="6">
    <location>
        <begin position="216"/>
        <end position="355"/>
    </location>
</feature>
<keyword evidence="4 5" id="KW-0472">Membrane</keyword>
<feature type="transmembrane region" description="Helical" evidence="5">
    <location>
        <begin position="339"/>
        <end position="358"/>
    </location>
</feature>
<dbReference type="Pfam" id="PF01699">
    <property type="entry name" value="Na_Ca_ex"/>
    <property type="match status" value="2"/>
</dbReference>
<keyword evidence="3 5" id="KW-1133">Transmembrane helix</keyword>
<keyword evidence="2 5" id="KW-0812">Transmembrane</keyword>
<feature type="transmembrane region" description="Helical" evidence="5">
    <location>
        <begin position="133"/>
        <end position="151"/>
    </location>
</feature>
<dbReference type="InterPro" id="IPR004837">
    <property type="entry name" value="NaCa_Exmemb"/>
</dbReference>
<feature type="transmembrane region" description="Helical" evidence="5">
    <location>
        <begin position="65"/>
        <end position="88"/>
    </location>
</feature>
<evidence type="ECO:0000313" key="9">
    <source>
        <dbReference type="Proteomes" id="UP000746741"/>
    </source>
</evidence>
<feature type="transmembrane region" description="Helical" evidence="5">
    <location>
        <begin position="282"/>
        <end position="305"/>
    </location>
</feature>
<comment type="subcellular location">
    <subcellularLocation>
        <location evidence="1">Membrane</location>
        <topology evidence="1">Multi-pass membrane protein</topology>
    </subcellularLocation>
</comment>
<sequence length="359" mass="37044">MAGAPTDRIPPHTIALPVLGVAAWLVFGKAGLGPLAAVLAAVLLGNVLSAVHHAEIVALRVGEPYGTLVLALAVTVIEAGLIISLMLGGDPNPGLMRDSVHAAVMLVMHGLAGVCIVVASWRHRDAEFRVEGANSFLAVLIPMATLVLIYPNHVLGAPGPYLSWTQLTFVSLACLALYAGFLFIQTNWHRDYFLPVGYEGHDGHARPSARMALACFALMCLALFSVVMLAKSLGPALEEGVQAVGAPMAVVGVIIAAIVLMPESAAAVRAAAANRLQSSINLALGSAVACIGLTVPAVAVVAYWAGQPLALGISASQSVLLGLSFAVAIITYGTGRTNLLCGVVHLVLAVTYVFSIFAP</sequence>
<accession>A0A9X9WNU6</accession>
<feature type="transmembrane region" description="Helical" evidence="5">
    <location>
        <begin position="242"/>
        <end position="261"/>
    </location>
</feature>
<dbReference type="AlphaFoldDB" id="A0A9X9WNU6"/>
<protein>
    <submittedName>
        <fullName evidence="7">Ionic transporter y4hA</fullName>
    </submittedName>
</protein>
<proteinExistence type="predicted"/>
<feature type="transmembrane region" description="Helical" evidence="5">
    <location>
        <begin position="100"/>
        <end position="121"/>
    </location>
</feature>
<reference evidence="8 9" key="2">
    <citation type="submission" date="2020-02" db="EMBL/GenBank/DDBJ databases">
        <authorList>
            <person name="Sun Q."/>
            <person name="Inoue M."/>
        </authorList>
    </citation>
    <scope>NUCLEOTIDE SEQUENCE [LARGE SCALE GENOMIC DNA]</scope>
    <source>
        <strain evidence="8 9">KCTC 22478</strain>
    </source>
</reference>
<dbReference type="GO" id="GO:0005886">
    <property type="term" value="C:plasma membrane"/>
    <property type="evidence" value="ECO:0007669"/>
    <property type="project" value="TreeGrafter"/>
</dbReference>
<reference evidence="7" key="3">
    <citation type="journal article" date="2021" name="Syst. Appl. Microbiol.">
        <title>Roseomonas hellenica sp. nov., isolated from roots of wild-growing Alkanna tinctoria.</title>
        <authorList>
            <person name="Rat A."/>
            <person name="Naranjo H.D."/>
            <person name="Lebbe L."/>
            <person name="Cnockaert M."/>
            <person name="Krigas N."/>
            <person name="Grigoriadou K."/>
            <person name="Maloupa E."/>
            <person name="Willems A."/>
        </authorList>
    </citation>
    <scope>NUCLEOTIDE SEQUENCE</scope>
    <source>
        <strain evidence="7">LMG 31161</strain>
    </source>
</reference>
<comment type="caution">
    <text evidence="7">The sequence shown here is derived from an EMBL/GenBank/DDBJ whole genome shotgun (WGS) entry which is preliminary data.</text>
</comment>
<dbReference type="GO" id="GO:0015386">
    <property type="term" value="F:potassium:proton antiporter activity"/>
    <property type="evidence" value="ECO:0007669"/>
    <property type="project" value="TreeGrafter"/>
</dbReference>
<dbReference type="InterPro" id="IPR052946">
    <property type="entry name" value="Alkaline_pH_Ca-Antiporter"/>
</dbReference>
<evidence type="ECO:0000256" key="1">
    <source>
        <dbReference type="ARBA" id="ARBA00004141"/>
    </source>
</evidence>
<dbReference type="Proteomes" id="UP000746741">
    <property type="component" value="Unassembled WGS sequence"/>
</dbReference>
<name>A0A9X9WNU6_9PROT</name>
<dbReference type="PANTHER" id="PTHR37958:SF1">
    <property type="entry name" value="SODIUM-POTASSIUM_PROTON ANTIPORTER CHAA"/>
    <property type="match status" value="1"/>
</dbReference>
<evidence type="ECO:0000256" key="5">
    <source>
        <dbReference type="SAM" id="Phobius"/>
    </source>
</evidence>
<dbReference type="EMBL" id="JAAEDK010000074">
    <property type="protein sequence ID" value="MBR0662006.1"/>
    <property type="molecule type" value="Genomic_DNA"/>
</dbReference>
<evidence type="ECO:0000256" key="2">
    <source>
        <dbReference type="ARBA" id="ARBA00022692"/>
    </source>
</evidence>
<feature type="transmembrane region" description="Helical" evidence="5">
    <location>
        <begin position="163"/>
        <end position="184"/>
    </location>
</feature>
<feature type="transmembrane region" description="Helical" evidence="5">
    <location>
        <begin position="211"/>
        <end position="230"/>
    </location>
</feature>
<dbReference type="Proteomes" id="UP001138708">
    <property type="component" value="Unassembled WGS sequence"/>
</dbReference>
<evidence type="ECO:0000313" key="8">
    <source>
        <dbReference type="EMBL" id="NKE16813.1"/>
    </source>
</evidence>
<evidence type="ECO:0000256" key="3">
    <source>
        <dbReference type="ARBA" id="ARBA00022989"/>
    </source>
</evidence>
<dbReference type="EMBL" id="JAAVUP010000002">
    <property type="protein sequence ID" value="NKE16813.1"/>
    <property type="molecule type" value="Genomic_DNA"/>
</dbReference>
<dbReference type="RefSeq" id="WP_168040703.1">
    <property type="nucleotide sequence ID" value="NZ_JAAEDK010000074.1"/>
</dbReference>
<gene>
    <name evidence="8" type="ORF">GWK15_07660</name>
    <name evidence="7" type="ORF">GXW75_22320</name>
</gene>
<feature type="domain" description="Sodium/calcium exchanger membrane region" evidence="6">
    <location>
        <begin position="44"/>
        <end position="186"/>
    </location>
</feature>
<dbReference type="GO" id="GO:0015385">
    <property type="term" value="F:sodium:proton antiporter activity"/>
    <property type="evidence" value="ECO:0007669"/>
    <property type="project" value="TreeGrafter"/>
</dbReference>
<evidence type="ECO:0000259" key="6">
    <source>
        <dbReference type="Pfam" id="PF01699"/>
    </source>
</evidence>
<organism evidence="7 10">
    <name type="scientific">Neoroseomonas oryzicola</name>
    <dbReference type="NCBI Taxonomy" id="535904"/>
    <lineage>
        <taxon>Bacteria</taxon>
        <taxon>Pseudomonadati</taxon>
        <taxon>Pseudomonadota</taxon>
        <taxon>Alphaproteobacteria</taxon>
        <taxon>Acetobacterales</taxon>
        <taxon>Acetobacteraceae</taxon>
        <taxon>Neoroseomonas</taxon>
    </lineage>
</organism>
<reference evidence="7" key="1">
    <citation type="submission" date="2020-01" db="EMBL/GenBank/DDBJ databases">
        <authorList>
            <person name="Rat A."/>
        </authorList>
    </citation>
    <scope>NUCLEOTIDE SEQUENCE</scope>
    <source>
        <strain evidence="7">LMG 31161</strain>
    </source>
</reference>
<keyword evidence="9" id="KW-1185">Reference proteome</keyword>
<feature type="transmembrane region" description="Helical" evidence="5">
    <location>
        <begin position="21"/>
        <end position="44"/>
    </location>
</feature>